<evidence type="ECO:0000313" key="1">
    <source>
        <dbReference type="EMBL" id="GLQ91064.1"/>
    </source>
</evidence>
<proteinExistence type="predicted"/>
<dbReference type="EMBL" id="BSOB01000001">
    <property type="protein sequence ID" value="GLQ91064.1"/>
    <property type="molecule type" value="Genomic_DNA"/>
</dbReference>
<keyword evidence="2" id="KW-1185">Reference proteome</keyword>
<protein>
    <submittedName>
        <fullName evidence="1">Uncharacterized protein</fullName>
    </submittedName>
</protein>
<reference evidence="2" key="1">
    <citation type="journal article" date="2019" name="Int. J. Syst. Evol. Microbiol.">
        <title>The Global Catalogue of Microorganisms (GCM) 10K type strain sequencing project: providing services to taxonomists for standard genome sequencing and annotation.</title>
        <authorList>
            <consortium name="The Broad Institute Genomics Platform"/>
            <consortium name="The Broad Institute Genome Sequencing Center for Infectious Disease"/>
            <person name="Wu L."/>
            <person name="Ma J."/>
        </authorList>
    </citation>
    <scope>NUCLEOTIDE SEQUENCE [LARGE SCALE GENOMIC DNA]</scope>
    <source>
        <strain evidence="2">NBRC 111980</strain>
    </source>
</reference>
<gene>
    <name evidence="1" type="ORF">GCM10007901_00140</name>
</gene>
<accession>A0ABQ5XH79</accession>
<dbReference type="Proteomes" id="UP001156670">
    <property type="component" value="Unassembled WGS sequence"/>
</dbReference>
<comment type="caution">
    <text evidence="1">The sequence shown here is derived from an EMBL/GenBank/DDBJ whole genome shotgun (WGS) entry which is preliminary data.</text>
</comment>
<organism evidence="1 2">
    <name type="scientific">Dyella acidisoli</name>
    <dbReference type="NCBI Taxonomy" id="1867834"/>
    <lineage>
        <taxon>Bacteria</taxon>
        <taxon>Pseudomonadati</taxon>
        <taxon>Pseudomonadota</taxon>
        <taxon>Gammaproteobacteria</taxon>
        <taxon>Lysobacterales</taxon>
        <taxon>Rhodanobacteraceae</taxon>
        <taxon>Dyella</taxon>
    </lineage>
</organism>
<evidence type="ECO:0000313" key="2">
    <source>
        <dbReference type="Proteomes" id="UP001156670"/>
    </source>
</evidence>
<name>A0ABQ5XH79_9GAMM</name>
<sequence>MTTPIATGTPPSDEDKARARHFRDFIVDILDPLLVEGRLRDGMAKRESVEALIALHRDGTLAGHRWDEHHPFWVVHPNLKIWQTNNLARARAFGEEFADVHKWSRDAHHYLFVGRDRLALVGLEARCKDLRQHLTL</sequence>
<dbReference type="RefSeq" id="WP_284318844.1">
    <property type="nucleotide sequence ID" value="NZ_BSOB01000001.1"/>
</dbReference>